<dbReference type="PANTHER" id="PTHR46732">
    <property type="entry name" value="ATP-DEPENDENT PROTEASE LA (LON) DOMAIN PROTEIN"/>
    <property type="match status" value="1"/>
</dbReference>
<dbReference type="SUPFAM" id="SSF88697">
    <property type="entry name" value="PUA domain-like"/>
    <property type="match status" value="1"/>
</dbReference>
<dbReference type="KEGG" id="nti:DNFV4_00815"/>
<gene>
    <name evidence="2" type="ORF">DNFV4_00815</name>
</gene>
<protein>
    <submittedName>
        <fullName evidence="2">Lon family ATP-dependent protease</fullName>
    </submittedName>
</protein>
<dbReference type="Gene3D" id="2.30.130.40">
    <property type="entry name" value="LON domain-like"/>
    <property type="match status" value="1"/>
</dbReference>
<name>A0AA86MWN8_9BACT</name>
<organism evidence="2 3">
    <name type="scientific">Nitrospira tepida</name>
    <dbReference type="NCBI Taxonomy" id="2973512"/>
    <lineage>
        <taxon>Bacteria</taxon>
        <taxon>Pseudomonadati</taxon>
        <taxon>Nitrospirota</taxon>
        <taxon>Nitrospiria</taxon>
        <taxon>Nitrospirales</taxon>
        <taxon>Nitrospiraceae</taxon>
        <taxon>Nitrospira</taxon>
    </lineage>
</organism>
<keyword evidence="3" id="KW-1185">Reference proteome</keyword>
<dbReference type="AlphaFoldDB" id="A0AA86MWN8"/>
<feature type="domain" description="Lon N-terminal" evidence="1">
    <location>
        <begin position="27"/>
        <end position="219"/>
    </location>
</feature>
<dbReference type="Proteomes" id="UP001179121">
    <property type="component" value="Chromosome"/>
</dbReference>
<keyword evidence="2" id="KW-0378">Hydrolase</keyword>
<sequence length="229" mass="26678">MLKESGHNAPQPARDASEEGLQVPDIIPIFALPTVVFFPRTYLPLHVFEPRYREMVQDAAREGRCIGMALLKDGWESNYYGNPPVFSMGCVGRLMTVQPLPDGRSNILLQGVERYEIQEEFYDRRYRRARIVLRPQSEDRSIEPALRTKLEQDLERYIGERENSHVWKEFLRQGVSDDSLVQRVSAYLDCTPLEKQLLLESESLRQQTLRLRDLIHFKLHEQHGVKGWG</sequence>
<dbReference type="GO" id="GO:0006508">
    <property type="term" value="P:proteolysis"/>
    <property type="evidence" value="ECO:0007669"/>
    <property type="project" value="UniProtKB-KW"/>
</dbReference>
<accession>A0AA86MWN8</accession>
<dbReference type="InterPro" id="IPR003111">
    <property type="entry name" value="Lon_prtase_N"/>
</dbReference>
<dbReference type="InterPro" id="IPR046336">
    <property type="entry name" value="Lon_prtase_N_sf"/>
</dbReference>
<keyword evidence="2" id="KW-0645">Protease</keyword>
<dbReference type="InterPro" id="IPR015947">
    <property type="entry name" value="PUA-like_sf"/>
</dbReference>
<evidence type="ECO:0000313" key="3">
    <source>
        <dbReference type="Proteomes" id="UP001179121"/>
    </source>
</evidence>
<reference evidence="2" key="1">
    <citation type="submission" date="2022-10" db="EMBL/GenBank/DDBJ databases">
        <authorList>
            <person name="Koch H."/>
        </authorList>
    </citation>
    <scope>NUCLEOTIDE SEQUENCE</scope>
    <source>
        <strain evidence="2">DNF</strain>
    </source>
</reference>
<dbReference type="Pfam" id="PF02190">
    <property type="entry name" value="LON_substr_bdg"/>
    <property type="match status" value="1"/>
</dbReference>
<dbReference type="GO" id="GO:0008233">
    <property type="term" value="F:peptidase activity"/>
    <property type="evidence" value="ECO:0007669"/>
    <property type="project" value="UniProtKB-KW"/>
</dbReference>
<dbReference type="RefSeq" id="WP_289267377.1">
    <property type="nucleotide sequence ID" value="NZ_OX365700.1"/>
</dbReference>
<dbReference type="PROSITE" id="PS51787">
    <property type="entry name" value="LON_N"/>
    <property type="match status" value="1"/>
</dbReference>
<evidence type="ECO:0000259" key="1">
    <source>
        <dbReference type="PROSITE" id="PS51787"/>
    </source>
</evidence>
<dbReference type="SMART" id="SM00464">
    <property type="entry name" value="LON"/>
    <property type="match status" value="1"/>
</dbReference>
<dbReference type="PANTHER" id="PTHR46732:SF8">
    <property type="entry name" value="ATP-DEPENDENT PROTEASE LA (LON) DOMAIN PROTEIN"/>
    <property type="match status" value="1"/>
</dbReference>
<evidence type="ECO:0000313" key="2">
    <source>
        <dbReference type="EMBL" id="CAI4030387.1"/>
    </source>
</evidence>
<proteinExistence type="predicted"/>
<dbReference type="EMBL" id="OX365700">
    <property type="protein sequence ID" value="CAI4030387.1"/>
    <property type="molecule type" value="Genomic_DNA"/>
</dbReference>